<evidence type="ECO:0000256" key="2">
    <source>
        <dbReference type="ARBA" id="ARBA00009865"/>
    </source>
</evidence>
<dbReference type="EMBL" id="QJNS01000744">
    <property type="protein sequence ID" value="RYO73929.1"/>
    <property type="molecule type" value="Genomic_DNA"/>
</dbReference>
<dbReference type="InterPro" id="IPR006710">
    <property type="entry name" value="Glyco_hydro_43"/>
</dbReference>
<comment type="similarity">
    <text evidence="2 6">Belongs to the glycosyl hydrolase 43 family.</text>
</comment>
<dbReference type="SUPFAM" id="SSF75005">
    <property type="entry name" value="Arabinanase/levansucrase/invertase"/>
    <property type="match status" value="1"/>
</dbReference>
<dbReference type="Proteomes" id="UP000294003">
    <property type="component" value="Unassembled WGS sequence"/>
</dbReference>
<keyword evidence="4 6" id="KW-0326">Glycosidase</keyword>
<comment type="pathway">
    <text evidence="1">Glycan metabolism; L-arabinan degradation.</text>
</comment>
<evidence type="ECO:0000313" key="7">
    <source>
        <dbReference type="EMBL" id="RYO73929.1"/>
    </source>
</evidence>
<dbReference type="PANTHER" id="PTHR43301:SF3">
    <property type="entry name" value="ARABINAN ENDO-1,5-ALPHA-L-ARABINOSIDASE A-RELATED"/>
    <property type="match status" value="1"/>
</dbReference>
<dbReference type="PANTHER" id="PTHR43301">
    <property type="entry name" value="ARABINAN ENDO-1,5-ALPHA-L-ARABINOSIDASE"/>
    <property type="match status" value="1"/>
</dbReference>
<evidence type="ECO:0000256" key="6">
    <source>
        <dbReference type="RuleBase" id="RU361187"/>
    </source>
</evidence>
<evidence type="ECO:0000256" key="1">
    <source>
        <dbReference type="ARBA" id="ARBA00004834"/>
    </source>
</evidence>
<accession>A0ABY0GTK3</accession>
<evidence type="ECO:0000256" key="3">
    <source>
        <dbReference type="ARBA" id="ARBA00022801"/>
    </source>
</evidence>
<protein>
    <recommendedName>
        <fullName evidence="5">Endo-1,5-alpha-L-arabinanase A</fullName>
    </recommendedName>
</protein>
<gene>
    <name evidence="7" type="ORF">DL762_010599</name>
</gene>
<keyword evidence="3 6" id="KW-0378">Hydrolase</keyword>
<dbReference type="InterPro" id="IPR050727">
    <property type="entry name" value="GH43_arabinanases"/>
</dbReference>
<organism evidence="7 8">
    <name type="scientific">Monosporascus cannonballus</name>
    <dbReference type="NCBI Taxonomy" id="155416"/>
    <lineage>
        <taxon>Eukaryota</taxon>
        <taxon>Fungi</taxon>
        <taxon>Dikarya</taxon>
        <taxon>Ascomycota</taxon>
        <taxon>Pezizomycotina</taxon>
        <taxon>Sordariomycetes</taxon>
        <taxon>Xylariomycetidae</taxon>
        <taxon>Xylariales</taxon>
        <taxon>Xylariales incertae sedis</taxon>
        <taxon>Monosporascus</taxon>
    </lineage>
</organism>
<evidence type="ECO:0000313" key="8">
    <source>
        <dbReference type="Proteomes" id="UP000294003"/>
    </source>
</evidence>
<comment type="caution">
    <text evidence="7">The sequence shown here is derived from an EMBL/GenBank/DDBJ whole genome shotgun (WGS) entry which is preliminary data.</text>
</comment>
<keyword evidence="8" id="KW-1185">Reference proteome</keyword>
<dbReference type="InterPro" id="IPR023296">
    <property type="entry name" value="Glyco_hydro_beta-prop_sf"/>
</dbReference>
<evidence type="ECO:0000256" key="4">
    <source>
        <dbReference type="ARBA" id="ARBA00023295"/>
    </source>
</evidence>
<dbReference type="Gene3D" id="2.115.10.20">
    <property type="entry name" value="Glycosyl hydrolase domain, family 43"/>
    <property type="match status" value="1"/>
</dbReference>
<evidence type="ECO:0000256" key="5">
    <source>
        <dbReference type="ARBA" id="ARBA00042202"/>
    </source>
</evidence>
<proteinExistence type="inferred from homology"/>
<name>A0ABY0GTK3_9PEZI</name>
<sequence>MDPALIRRGSDNKLFLFTTGEHKGEGYVWTADSIRGPWTKSDKPVFDDGEPWNAPYVHAYKGTYYLFYSNQYDYPSACVANPEADEYWHGSSISVRTSRTLEPGSWEPHGRLNITWSKKYNILDASLLTLGDQEPGEPETRQQQHLLTFGSYQEGLFQVPLADPPVELAADAMNHMTRLATNSTAAGQGLAHRNPTEAAYIFQHGPYYFLFFSSGRATREPDDRWAGAGDAYKIMVCRSRDSRGGFVDRAGRDCFTEGGGTMVLGSHGGVWAPGGQGVMSTPEVGAPFIYYHYGEHVLTNLPSSGGVGQHRRWLTAYDLVPIDPETNLPQRDRYNFGWNKLDFRSGWPVLV</sequence>
<dbReference type="Pfam" id="PF04616">
    <property type="entry name" value="Glyco_hydro_43"/>
    <property type="match status" value="1"/>
</dbReference>
<reference evidence="7 8" key="1">
    <citation type="submission" date="2018-06" db="EMBL/GenBank/DDBJ databases">
        <title>Complete Genomes of Monosporascus.</title>
        <authorList>
            <person name="Robinson A.J."/>
            <person name="Natvig D.O."/>
        </authorList>
    </citation>
    <scope>NUCLEOTIDE SEQUENCE [LARGE SCALE GENOMIC DNA]</scope>
    <source>
        <strain evidence="7 8">CBS 609.92</strain>
    </source>
</reference>